<comment type="subcellular location">
    <subcellularLocation>
        <location evidence="1">Membrane</location>
    </subcellularLocation>
</comment>
<dbReference type="PANTHER" id="PTHR31415">
    <property type="entry name" value="OS05G0367900 PROTEIN"/>
    <property type="match status" value="1"/>
</dbReference>
<evidence type="ECO:0000256" key="3">
    <source>
        <dbReference type="SAM" id="MobiDB-lite"/>
    </source>
</evidence>
<dbReference type="GO" id="GO:0005886">
    <property type="term" value="C:plasma membrane"/>
    <property type="evidence" value="ECO:0007669"/>
    <property type="project" value="TreeGrafter"/>
</dbReference>
<dbReference type="GO" id="GO:0098542">
    <property type="term" value="P:defense response to other organism"/>
    <property type="evidence" value="ECO:0007669"/>
    <property type="project" value="InterPro"/>
</dbReference>
<protein>
    <recommendedName>
        <fullName evidence="7">Late embryogenesis abundant protein LEA-2 subgroup domain-containing protein</fullName>
    </recommendedName>
</protein>
<proteinExistence type="predicted"/>
<keyword evidence="2 4" id="KW-0472">Membrane</keyword>
<sequence length="287" mass="32193">MGSRSSTVHPHPLDASGAQQEDTMILIPDSDEPSLLDQNDLLDAPPLSASGAQQDDTKFLIPNTSNTERCLAGFCFFSEFALCLTAFLLIMMTDAPPKALDPEFRVQSAVLWYPHNATRSSDLTATWDLTLLATNPNDKWDIFCHTIHASLFYGPGYQHLKELWQMYQLTVFAATSLHPLFLTSSNQTSVSFKLPMLNAYIGDDLSKEIFNDNTTAMSLRFGLKLSLSYRYMGHLSDMKTPRPDAGTSFCNRIQVRVFSDNSHINETERMTMAEKSIACEQNNVRMN</sequence>
<reference evidence="5 6" key="1">
    <citation type="submission" date="2020-05" db="EMBL/GenBank/DDBJ databases">
        <authorList>
            <person name="Campoy J."/>
            <person name="Schneeberger K."/>
            <person name="Spophaly S."/>
        </authorList>
    </citation>
    <scope>NUCLEOTIDE SEQUENCE [LARGE SCALE GENOMIC DNA]</scope>
    <source>
        <strain evidence="5">PruArmRojPasFocal</strain>
    </source>
</reference>
<name>A0A6J5VEE6_PRUAR</name>
<evidence type="ECO:0000313" key="5">
    <source>
        <dbReference type="EMBL" id="CAB4287360.1"/>
    </source>
</evidence>
<dbReference type="GO" id="GO:0009506">
    <property type="term" value="C:plasmodesma"/>
    <property type="evidence" value="ECO:0007669"/>
    <property type="project" value="TreeGrafter"/>
</dbReference>
<evidence type="ECO:0008006" key="7">
    <source>
        <dbReference type="Google" id="ProtNLM"/>
    </source>
</evidence>
<accession>A0A6J5VEE6</accession>
<evidence type="ECO:0000256" key="2">
    <source>
        <dbReference type="ARBA" id="ARBA00023136"/>
    </source>
</evidence>
<evidence type="ECO:0000256" key="4">
    <source>
        <dbReference type="SAM" id="Phobius"/>
    </source>
</evidence>
<dbReference type="AlphaFoldDB" id="A0A6J5VEE6"/>
<keyword evidence="4" id="KW-0812">Transmembrane</keyword>
<dbReference type="PANTHER" id="PTHR31415:SF173">
    <property type="entry name" value="PROTEIN, PUTATIVE-RELATED"/>
    <property type="match status" value="1"/>
</dbReference>
<gene>
    <name evidence="5" type="ORF">CURHAP_LOCUS45272</name>
</gene>
<dbReference type="InterPro" id="IPR044839">
    <property type="entry name" value="NDR1-like"/>
</dbReference>
<evidence type="ECO:0000256" key="1">
    <source>
        <dbReference type="ARBA" id="ARBA00004370"/>
    </source>
</evidence>
<dbReference type="EMBL" id="CAEKDK010000007">
    <property type="protein sequence ID" value="CAB4287360.1"/>
    <property type="molecule type" value="Genomic_DNA"/>
</dbReference>
<organism evidence="5 6">
    <name type="scientific">Prunus armeniaca</name>
    <name type="common">Apricot</name>
    <name type="synonym">Armeniaca vulgaris</name>
    <dbReference type="NCBI Taxonomy" id="36596"/>
    <lineage>
        <taxon>Eukaryota</taxon>
        <taxon>Viridiplantae</taxon>
        <taxon>Streptophyta</taxon>
        <taxon>Embryophyta</taxon>
        <taxon>Tracheophyta</taxon>
        <taxon>Spermatophyta</taxon>
        <taxon>Magnoliopsida</taxon>
        <taxon>eudicotyledons</taxon>
        <taxon>Gunneridae</taxon>
        <taxon>Pentapetalae</taxon>
        <taxon>rosids</taxon>
        <taxon>fabids</taxon>
        <taxon>Rosales</taxon>
        <taxon>Rosaceae</taxon>
        <taxon>Amygdaloideae</taxon>
        <taxon>Amygdaleae</taxon>
        <taxon>Prunus</taxon>
    </lineage>
</organism>
<evidence type="ECO:0000313" key="6">
    <source>
        <dbReference type="Proteomes" id="UP000507222"/>
    </source>
</evidence>
<feature type="region of interest" description="Disordered" evidence="3">
    <location>
        <begin position="1"/>
        <end position="20"/>
    </location>
</feature>
<feature type="transmembrane region" description="Helical" evidence="4">
    <location>
        <begin position="70"/>
        <end position="92"/>
    </location>
</feature>
<dbReference type="Proteomes" id="UP000507222">
    <property type="component" value="Unassembled WGS sequence"/>
</dbReference>
<keyword evidence="4" id="KW-1133">Transmembrane helix</keyword>